<gene>
    <name evidence="1" type="ORF">HNR55_002009</name>
</gene>
<name>A0A841QGV9_9PROT</name>
<organism evidence="1 2">
    <name type="scientific">Acetobacter lovaniensis</name>
    <dbReference type="NCBI Taxonomy" id="104100"/>
    <lineage>
        <taxon>Bacteria</taxon>
        <taxon>Pseudomonadati</taxon>
        <taxon>Pseudomonadota</taxon>
        <taxon>Alphaproteobacteria</taxon>
        <taxon>Acetobacterales</taxon>
        <taxon>Acetobacteraceae</taxon>
        <taxon>Acetobacter</taxon>
    </lineage>
</organism>
<dbReference type="AlphaFoldDB" id="A0A841QGV9"/>
<dbReference type="Proteomes" id="UP000578000">
    <property type="component" value="Unassembled WGS sequence"/>
</dbReference>
<accession>A0A841QGV9</accession>
<evidence type="ECO:0000313" key="2">
    <source>
        <dbReference type="Proteomes" id="UP000578000"/>
    </source>
</evidence>
<keyword evidence="2" id="KW-1185">Reference proteome</keyword>
<proteinExistence type="predicted"/>
<comment type="caution">
    <text evidence="1">The sequence shown here is derived from an EMBL/GenBank/DDBJ whole genome shotgun (WGS) entry which is preliminary data.</text>
</comment>
<evidence type="ECO:0000313" key="1">
    <source>
        <dbReference type="EMBL" id="MBB6457413.1"/>
    </source>
</evidence>
<reference evidence="1 2" key="1">
    <citation type="submission" date="2020-08" db="EMBL/GenBank/DDBJ databases">
        <title>Genomic Encyclopedia of Type Strains, Phase IV (KMG-IV): sequencing the most valuable type-strain genomes for metagenomic binning, comparative biology and taxonomic classification.</title>
        <authorList>
            <person name="Goeker M."/>
        </authorList>
    </citation>
    <scope>NUCLEOTIDE SEQUENCE [LARGE SCALE GENOMIC DNA]</scope>
    <source>
        <strain evidence="1 2">DSM 4491</strain>
    </source>
</reference>
<protein>
    <submittedName>
        <fullName evidence="1">Uncharacterized protein</fullName>
    </submittedName>
</protein>
<dbReference type="EMBL" id="JACHIE010000008">
    <property type="protein sequence ID" value="MBB6457413.1"/>
    <property type="molecule type" value="Genomic_DNA"/>
</dbReference>
<sequence length="35" mass="3896">MITIIVLRTISVRVVEISLDIVTLGFLTKSYAQDS</sequence>